<dbReference type="InterPro" id="IPR024981">
    <property type="entry name" value="DUF3887"/>
</dbReference>
<dbReference type="STRING" id="335541.Swol_1392"/>
<accession>Q0AX55</accession>
<protein>
    <recommendedName>
        <fullName evidence="2">DUF3887 domain-containing protein</fullName>
    </recommendedName>
</protein>
<feature type="signal peptide" evidence="1">
    <location>
        <begin position="1"/>
        <end position="20"/>
    </location>
</feature>
<dbReference type="eggNOG" id="ENOG503376T">
    <property type="taxonomic scope" value="Bacteria"/>
</dbReference>
<dbReference type="EMBL" id="CP000448">
    <property type="protein sequence ID" value="ABI68699.1"/>
    <property type="molecule type" value="Genomic_DNA"/>
</dbReference>
<dbReference type="AlphaFoldDB" id="Q0AX55"/>
<organism evidence="3 4">
    <name type="scientific">Syntrophomonas wolfei subsp. wolfei (strain DSM 2245B / Goettingen)</name>
    <dbReference type="NCBI Taxonomy" id="335541"/>
    <lineage>
        <taxon>Bacteria</taxon>
        <taxon>Bacillati</taxon>
        <taxon>Bacillota</taxon>
        <taxon>Clostridia</taxon>
        <taxon>Eubacteriales</taxon>
        <taxon>Syntrophomonadaceae</taxon>
        <taxon>Syntrophomonas</taxon>
    </lineage>
</organism>
<reference evidence="4" key="1">
    <citation type="journal article" date="2010" name="Environ. Microbiol.">
        <title>The genome of Syntrophomonas wolfei: new insights into syntrophic metabolism and biohydrogen production.</title>
        <authorList>
            <person name="Sieber J.R."/>
            <person name="Sims D.R."/>
            <person name="Han C."/>
            <person name="Kim E."/>
            <person name="Lykidis A."/>
            <person name="Lapidus A.L."/>
            <person name="McDonnald E."/>
            <person name="Rohlin L."/>
            <person name="Culley D.E."/>
            <person name="Gunsalus R."/>
            <person name="McInerney M.J."/>
        </authorList>
    </citation>
    <scope>NUCLEOTIDE SEQUENCE [LARGE SCALE GENOMIC DNA]</scope>
    <source>
        <strain evidence="4">DSM 2245B / Goettingen</strain>
    </source>
</reference>
<dbReference type="KEGG" id="swo:Swol_1392"/>
<feature type="domain" description="DUF3887" evidence="2">
    <location>
        <begin position="41"/>
        <end position="131"/>
    </location>
</feature>
<dbReference type="HOGENOM" id="CLU_144657_1_0_9"/>
<sequence>MLWRKIALLVLGVIMLCSLAACGNKVDSKAVREYADEITEKMLLAYNEDNYEQYIAHTDSQFKAVVSEDKMKEGNEMIRGKIGDYVPGSKKFKDAVKTSQKEQKYLVVRYNAKFTDESDDVLVTMIFDDNEAHEVGGIFFNSPKLREQ</sequence>
<evidence type="ECO:0000313" key="3">
    <source>
        <dbReference type="EMBL" id="ABI68699.1"/>
    </source>
</evidence>
<proteinExistence type="predicted"/>
<feature type="chain" id="PRO_5039294589" description="DUF3887 domain-containing protein" evidence="1">
    <location>
        <begin position="21"/>
        <end position="148"/>
    </location>
</feature>
<keyword evidence="1" id="KW-0732">Signal</keyword>
<dbReference type="Gene3D" id="3.10.450.590">
    <property type="match status" value="1"/>
</dbReference>
<evidence type="ECO:0000256" key="1">
    <source>
        <dbReference type="SAM" id="SignalP"/>
    </source>
</evidence>
<dbReference type="PROSITE" id="PS51257">
    <property type="entry name" value="PROKAR_LIPOPROTEIN"/>
    <property type="match status" value="1"/>
</dbReference>
<name>Q0AX55_SYNWW</name>
<evidence type="ECO:0000259" key="2">
    <source>
        <dbReference type="Pfam" id="PF13026"/>
    </source>
</evidence>
<dbReference type="Proteomes" id="UP000001968">
    <property type="component" value="Chromosome"/>
</dbReference>
<gene>
    <name evidence="3" type="ordered locus">Swol_1392</name>
</gene>
<dbReference type="OrthoDB" id="1680523at2"/>
<evidence type="ECO:0000313" key="4">
    <source>
        <dbReference type="Proteomes" id="UP000001968"/>
    </source>
</evidence>
<dbReference type="Pfam" id="PF13026">
    <property type="entry name" value="DUF3887"/>
    <property type="match status" value="1"/>
</dbReference>
<keyword evidence="4" id="KW-1185">Reference proteome</keyword>
<dbReference type="RefSeq" id="WP_011640798.1">
    <property type="nucleotide sequence ID" value="NC_008346.1"/>
</dbReference>